<gene>
    <name evidence="2" type="ORF">I215_13692</name>
</gene>
<keyword evidence="1" id="KW-1133">Transmembrane helix</keyword>
<dbReference type="OrthoDB" id="697008at2"/>
<keyword evidence="3" id="KW-1185">Reference proteome</keyword>
<dbReference type="eggNOG" id="COG1413">
    <property type="taxonomic scope" value="Bacteria"/>
</dbReference>
<dbReference type="SUPFAM" id="SSF48371">
    <property type="entry name" value="ARM repeat"/>
    <property type="match status" value="1"/>
</dbReference>
<dbReference type="AlphaFoldDB" id="K2PZX3"/>
<dbReference type="Proteomes" id="UP000007364">
    <property type="component" value="Unassembled WGS sequence"/>
</dbReference>
<comment type="caution">
    <text evidence="2">The sequence shown here is derived from an EMBL/GenBank/DDBJ whole genome shotgun (WGS) entry which is preliminary data.</text>
</comment>
<accession>K2PZX3</accession>
<dbReference type="Gene3D" id="1.25.10.10">
    <property type="entry name" value="Leucine-rich Repeat Variant"/>
    <property type="match status" value="1"/>
</dbReference>
<protein>
    <recommendedName>
        <fullName evidence="4">HEAT repeat domain-containing protein</fullName>
    </recommendedName>
</protein>
<evidence type="ECO:0000313" key="2">
    <source>
        <dbReference type="EMBL" id="EKF54176.1"/>
    </source>
</evidence>
<feature type="transmembrane region" description="Helical" evidence="1">
    <location>
        <begin position="20"/>
        <end position="44"/>
    </location>
</feature>
<evidence type="ECO:0008006" key="4">
    <source>
        <dbReference type="Google" id="ProtNLM"/>
    </source>
</evidence>
<sequence length="384" mass="44555">MDFIFYASYYWNWLLSQFVGYPIVIKTTIVLVGVLLLVYCFSFFRFFRTHKVKSDYQRTRRKQESLLIDRLQSILYASKNYQQDEINQTFKDDKVLVKRNYQKRVFTDFIVALTEAGQANHDKINLNNYVTVLDSFGIIDFWNKIMGARSPKLRQEAIRALDDLNVGLSGASIQQSVYHKKGSLRKNARAAMMKYNINDPYKFLEEGFDTGFNAMDEIRLHYYLSEQAKQSALPQLISWVDASDIRYRAFLIREIGFFQQTGSCAALLELFKTEDNITVKCEIVKSLGIMKYTLAKEVFMESYEVSPKLVQRNIIKSLPNLGGMEVLDFLITIYNQTFDSDTKTQLAYAIGQYGEQGKSRLKAVVVTKSEFDKTLYAQVDYQLN</sequence>
<evidence type="ECO:0000256" key="1">
    <source>
        <dbReference type="SAM" id="Phobius"/>
    </source>
</evidence>
<evidence type="ECO:0000313" key="3">
    <source>
        <dbReference type="Proteomes" id="UP000007364"/>
    </source>
</evidence>
<dbReference type="EMBL" id="AMSG01000029">
    <property type="protein sequence ID" value="EKF54176.1"/>
    <property type="molecule type" value="Genomic_DNA"/>
</dbReference>
<reference evidence="2 3" key="1">
    <citation type="journal article" date="2012" name="J. Bacteriol.">
        <title>Genome Sequence of Galbibacter marinum Type Strain ck-I2-15.</title>
        <authorList>
            <person name="Lai Q."/>
            <person name="Li C."/>
            <person name="Shao Z."/>
        </authorList>
    </citation>
    <scope>NUCLEOTIDE SEQUENCE [LARGE SCALE GENOMIC DNA]</scope>
    <source>
        <strain evidence="3">ck-I2-15</strain>
    </source>
</reference>
<keyword evidence="1" id="KW-0812">Transmembrane</keyword>
<dbReference type="RefSeq" id="WP_008992576.1">
    <property type="nucleotide sequence ID" value="NZ_AMSG01000029.1"/>
</dbReference>
<keyword evidence="1" id="KW-0472">Membrane</keyword>
<name>K2PZX3_9FLAO</name>
<dbReference type="InterPro" id="IPR011989">
    <property type="entry name" value="ARM-like"/>
</dbReference>
<proteinExistence type="predicted"/>
<dbReference type="STRING" id="555500.I215_13692"/>
<dbReference type="InterPro" id="IPR016024">
    <property type="entry name" value="ARM-type_fold"/>
</dbReference>
<organism evidence="2 3">
    <name type="scientific">Galbibacter marinus</name>
    <dbReference type="NCBI Taxonomy" id="555500"/>
    <lineage>
        <taxon>Bacteria</taxon>
        <taxon>Pseudomonadati</taxon>
        <taxon>Bacteroidota</taxon>
        <taxon>Flavobacteriia</taxon>
        <taxon>Flavobacteriales</taxon>
        <taxon>Flavobacteriaceae</taxon>
        <taxon>Galbibacter</taxon>
    </lineage>
</organism>